<evidence type="ECO:0000313" key="1">
    <source>
        <dbReference type="EMBL" id="KSU11792.1"/>
    </source>
</evidence>
<dbReference type="EMBL" id="LKLP01000046">
    <property type="protein sequence ID" value="KSU11792.1"/>
    <property type="molecule type" value="Genomic_DNA"/>
</dbReference>
<dbReference type="PATRIC" id="fig|1360.106.peg.2403"/>
<evidence type="ECO:0000313" key="2">
    <source>
        <dbReference type="Proteomes" id="UP000054230"/>
    </source>
</evidence>
<organism evidence="1 2">
    <name type="scientific">Lactococcus lactis subsp. lactis</name>
    <name type="common">Streptococcus lactis</name>
    <dbReference type="NCBI Taxonomy" id="1360"/>
    <lineage>
        <taxon>Bacteria</taxon>
        <taxon>Bacillati</taxon>
        <taxon>Bacillota</taxon>
        <taxon>Bacilli</taxon>
        <taxon>Lactobacillales</taxon>
        <taxon>Streptococcaceae</taxon>
        <taxon>Lactococcus</taxon>
    </lineage>
</organism>
<accession>A0A0V8DE54</accession>
<dbReference type="Proteomes" id="UP000054230">
    <property type="component" value="Unassembled WGS sequence"/>
</dbReference>
<proteinExistence type="predicted"/>
<gene>
    <name evidence="1" type="ORF">LMG8520_0742</name>
</gene>
<dbReference type="RefSeq" id="WP_058209380.1">
    <property type="nucleotide sequence ID" value="NZ_LKLP01000046.1"/>
</dbReference>
<name>A0A0V8DE54_LACLL</name>
<dbReference type="AlphaFoldDB" id="A0A0V8DE54"/>
<comment type="caution">
    <text evidence="1">The sequence shown here is derived from an EMBL/GenBank/DDBJ whole genome shotgun (WGS) entry which is preliminary data.</text>
</comment>
<protein>
    <submittedName>
        <fullName evidence="1">Uncharacterized protein</fullName>
    </submittedName>
</protein>
<reference evidence="2" key="1">
    <citation type="submission" date="2015-10" db="EMBL/GenBank/DDBJ databases">
        <title>Draft Genome Sequences of 11 Lactococcus lactis subspecies cremoris strains.</title>
        <authorList>
            <person name="Wels M."/>
            <person name="Backus L."/>
            <person name="Boekhorst J."/>
            <person name="Dijkstra A."/>
            <person name="Beerthuizen M."/>
            <person name="Kelly W."/>
            <person name="Siezen R."/>
            <person name="Bachmann H."/>
            <person name="Van Hijum S."/>
        </authorList>
    </citation>
    <scope>NUCLEOTIDE SEQUENCE [LARGE SCALE GENOMIC DNA]</scope>
    <source>
        <strain evidence="2">LMG8520</strain>
    </source>
</reference>
<sequence>MSKQSKYETHIAPRLAEIKVWRAERHSIPEIAKRLSVGLSTLNKERYHPELEEALKAPEMTEEEKRKQIKNAIINHEKYFNSTLSFVRRHANASERLRIVQTLIENVEDTTELDEIKKIVEEHQKS</sequence>